<gene>
    <name evidence="1" type="ORF">AB1471_10335</name>
</gene>
<dbReference type="EMBL" id="JBFMIA010000008">
    <property type="protein sequence ID" value="MEW9502192.1"/>
    <property type="molecule type" value="Genomic_DNA"/>
</dbReference>
<name>A0ABV3Q4B3_9BACL</name>
<dbReference type="Proteomes" id="UP001556040">
    <property type="component" value="Unassembled WGS sequence"/>
</dbReference>
<reference evidence="1 2" key="1">
    <citation type="journal article" date="1979" name="Int. J. Syst. Evol. Microbiol.">
        <title>Bacillus globisporus subsp. marinus subsp. nov.</title>
        <authorList>
            <person name="Liu H."/>
        </authorList>
    </citation>
    <scope>NUCLEOTIDE SEQUENCE [LARGE SCALE GENOMIC DNA]</scope>
    <source>
        <strain evidence="1 2">DSM 1297</strain>
    </source>
</reference>
<organism evidence="1 2">
    <name type="scientific">Jeotgalibacillus marinus</name>
    <dbReference type="NCBI Taxonomy" id="86667"/>
    <lineage>
        <taxon>Bacteria</taxon>
        <taxon>Bacillati</taxon>
        <taxon>Bacillota</taxon>
        <taxon>Bacilli</taxon>
        <taxon>Bacillales</taxon>
        <taxon>Caryophanaceae</taxon>
        <taxon>Jeotgalibacillus</taxon>
    </lineage>
</organism>
<evidence type="ECO:0000313" key="1">
    <source>
        <dbReference type="EMBL" id="MEW9502192.1"/>
    </source>
</evidence>
<protein>
    <submittedName>
        <fullName evidence="1">DUF2515 family protein</fullName>
    </submittedName>
</protein>
<sequence length="411" mass="48251">MLNIFNSFQKALQIPVHIASSTSHKIAKHSYESKARSRWQQQELNQETVLKWKESVQELYESKSSVTCSSENELVRKIKQKTNEHNRNNVTRTAAYLAFYQDHPEVHWALLAHLVSRNGGWNMTDLKGSLLENIFTTKAKKDFFMFLECANAFIFHDAYPQLLLYEQSKEKQRNHFHLLPEFGVSIFMKPVWDSFLRDRDSQLLTIALIINEQHYIEQRIVSNEYYKENVFETSLFEMQELFHFTNVIFPYKLRKNRTNLIGLNVSHFAPVEKRIELGKRLYVMLFEIQFIFEDIMLFVDVTPHTGSRSDYWPQTFSAEKTNGSRLKEISLTSESESSQPAIFSPPLEGTWGDVSHKFIDGDWYQTKEVFHFFSQVKPPKKFEKTLEYSHTIHKIQAGTFFWGLGKNLMGG</sequence>
<keyword evidence="2" id="KW-1185">Reference proteome</keyword>
<proteinExistence type="predicted"/>
<dbReference type="RefSeq" id="WP_367779682.1">
    <property type="nucleotide sequence ID" value="NZ_JBFMIA010000008.1"/>
</dbReference>
<dbReference type="Pfam" id="PF10720">
    <property type="entry name" value="DUF2515"/>
    <property type="match status" value="1"/>
</dbReference>
<evidence type="ECO:0000313" key="2">
    <source>
        <dbReference type="Proteomes" id="UP001556040"/>
    </source>
</evidence>
<accession>A0ABV3Q4B3</accession>
<comment type="caution">
    <text evidence="1">The sequence shown here is derived from an EMBL/GenBank/DDBJ whole genome shotgun (WGS) entry which is preliminary data.</text>
</comment>
<dbReference type="InterPro" id="IPR019658">
    <property type="entry name" value="DUF2515"/>
</dbReference>